<comment type="caution">
    <text evidence="8">The sequence shown here is derived from an EMBL/GenBank/DDBJ whole genome shotgun (WGS) entry which is preliminary data.</text>
</comment>
<keyword evidence="1" id="KW-0479">Metal-binding</keyword>
<reference evidence="8 9" key="1">
    <citation type="submission" date="2018-06" db="EMBL/GenBank/DDBJ databases">
        <title>Complete Genomes of Monosporascus.</title>
        <authorList>
            <person name="Robinson A.J."/>
            <person name="Natvig D.O."/>
        </authorList>
    </citation>
    <scope>NUCLEOTIDE SEQUENCE [LARGE SCALE GENOMIC DNA]</scope>
    <source>
        <strain evidence="8 9">CBS 110550</strain>
    </source>
</reference>
<protein>
    <recommendedName>
        <fullName evidence="7">Aflatoxin regulatory protein domain-containing protein</fullName>
    </recommendedName>
</protein>
<keyword evidence="2" id="KW-0805">Transcription regulation</keyword>
<gene>
    <name evidence="8" type="ORF">DL764_004389</name>
</gene>
<keyword evidence="4" id="KW-0804">Transcription</keyword>
<proteinExistence type="predicted"/>
<evidence type="ECO:0000313" key="9">
    <source>
        <dbReference type="Proteomes" id="UP000293360"/>
    </source>
</evidence>
<keyword evidence="9" id="KW-1185">Reference proteome</keyword>
<evidence type="ECO:0000256" key="2">
    <source>
        <dbReference type="ARBA" id="ARBA00023015"/>
    </source>
</evidence>
<dbReference type="Pfam" id="PF08493">
    <property type="entry name" value="AflR"/>
    <property type="match status" value="1"/>
</dbReference>
<dbReference type="GO" id="GO:0045122">
    <property type="term" value="P:aflatoxin biosynthetic process"/>
    <property type="evidence" value="ECO:0007669"/>
    <property type="project" value="InterPro"/>
</dbReference>
<accession>A0A4Q4TGD1</accession>
<keyword evidence="5" id="KW-0539">Nucleus</keyword>
<evidence type="ECO:0000313" key="8">
    <source>
        <dbReference type="EMBL" id="RYP04527.1"/>
    </source>
</evidence>
<sequence length="410" mass="43773">MGKPPRETLRIGAVRGVSRTPAERVGTGKEGRLHDDSHSPRTGSSVSETILSRSGSSSSLNDVHSAWGAVDDYSNNAVESINAVEAFHNNPLGPSLMNFTSLDTGQWDLTNTIGDDLSANLEAELFSSMGWPEFEGSPASTAQTSASPTLVDDGPYLDVPLMPHDESKHHDCLREAYDILGSLSFPNANKTHFATTPAPGATAASTSRVPLDYILHLNREVSKRLWRLLGCSCASFPHLTFIYASVIARVLFCYCQEAGCSTLSSWNLTSDMALLPSLSPTGHLFGSLGGSPSPWLSTVADTANTSPNGSSMPPTMPAAVPDLPPTQMTMGSFSTDDQRVQAALRIQLLLGEMKRIGSLIDTFSSRSCSGMDESTSGNIDALYKSLGSWLAGEHSSIVEAMRTRMKEVGL</sequence>
<dbReference type="Proteomes" id="UP000293360">
    <property type="component" value="Unassembled WGS sequence"/>
</dbReference>
<dbReference type="GO" id="GO:0003677">
    <property type="term" value="F:DNA binding"/>
    <property type="evidence" value="ECO:0007669"/>
    <property type="project" value="UniProtKB-KW"/>
</dbReference>
<dbReference type="OrthoDB" id="2328572at2759"/>
<evidence type="ECO:0000259" key="7">
    <source>
        <dbReference type="Pfam" id="PF08493"/>
    </source>
</evidence>
<evidence type="ECO:0000256" key="3">
    <source>
        <dbReference type="ARBA" id="ARBA00023125"/>
    </source>
</evidence>
<dbReference type="GO" id="GO:0005634">
    <property type="term" value="C:nucleus"/>
    <property type="evidence" value="ECO:0007669"/>
    <property type="project" value="InterPro"/>
</dbReference>
<dbReference type="GO" id="GO:0046872">
    <property type="term" value="F:metal ion binding"/>
    <property type="evidence" value="ECO:0007669"/>
    <property type="project" value="UniProtKB-KW"/>
</dbReference>
<evidence type="ECO:0000256" key="1">
    <source>
        <dbReference type="ARBA" id="ARBA00022723"/>
    </source>
</evidence>
<feature type="domain" description="Aflatoxin regulatory protein" evidence="7">
    <location>
        <begin position="169"/>
        <end position="261"/>
    </location>
</feature>
<feature type="compositionally biased region" description="Polar residues" evidence="6">
    <location>
        <begin position="40"/>
        <end position="51"/>
    </location>
</feature>
<organism evidence="8 9">
    <name type="scientific">Monosporascus ibericus</name>
    <dbReference type="NCBI Taxonomy" id="155417"/>
    <lineage>
        <taxon>Eukaryota</taxon>
        <taxon>Fungi</taxon>
        <taxon>Dikarya</taxon>
        <taxon>Ascomycota</taxon>
        <taxon>Pezizomycotina</taxon>
        <taxon>Sordariomycetes</taxon>
        <taxon>Xylariomycetidae</taxon>
        <taxon>Xylariales</taxon>
        <taxon>Xylariales incertae sedis</taxon>
        <taxon>Monosporascus</taxon>
    </lineage>
</organism>
<dbReference type="EMBL" id="QJNU01000206">
    <property type="protein sequence ID" value="RYP04527.1"/>
    <property type="molecule type" value="Genomic_DNA"/>
</dbReference>
<feature type="compositionally biased region" description="Basic and acidic residues" evidence="6">
    <location>
        <begin position="26"/>
        <end position="39"/>
    </location>
</feature>
<dbReference type="AlphaFoldDB" id="A0A4Q4TGD1"/>
<evidence type="ECO:0000256" key="4">
    <source>
        <dbReference type="ARBA" id="ARBA00023163"/>
    </source>
</evidence>
<keyword evidence="3" id="KW-0238">DNA-binding</keyword>
<evidence type="ECO:0000256" key="5">
    <source>
        <dbReference type="ARBA" id="ARBA00023242"/>
    </source>
</evidence>
<dbReference type="InterPro" id="IPR013700">
    <property type="entry name" value="AflR"/>
</dbReference>
<dbReference type="GO" id="GO:0006355">
    <property type="term" value="P:regulation of DNA-templated transcription"/>
    <property type="evidence" value="ECO:0007669"/>
    <property type="project" value="InterPro"/>
</dbReference>
<evidence type="ECO:0000256" key="6">
    <source>
        <dbReference type="SAM" id="MobiDB-lite"/>
    </source>
</evidence>
<name>A0A4Q4TGD1_9PEZI</name>
<feature type="region of interest" description="Disordered" evidence="6">
    <location>
        <begin position="1"/>
        <end position="61"/>
    </location>
</feature>